<dbReference type="Proteomes" id="UP001566132">
    <property type="component" value="Unassembled WGS sequence"/>
</dbReference>
<dbReference type="EMBL" id="JBDJPC010000001">
    <property type="protein sequence ID" value="KAL1516435.1"/>
    <property type="molecule type" value="Genomic_DNA"/>
</dbReference>
<feature type="compositionally biased region" description="Polar residues" evidence="10">
    <location>
        <begin position="49"/>
        <end position="61"/>
    </location>
</feature>
<evidence type="ECO:0000256" key="9">
    <source>
        <dbReference type="PROSITE-ProRule" id="PRU00047"/>
    </source>
</evidence>
<dbReference type="GO" id="GO:0008270">
    <property type="term" value="F:zinc ion binding"/>
    <property type="evidence" value="ECO:0007669"/>
    <property type="project" value="UniProtKB-KW"/>
</dbReference>
<evidence type="ECO:0000313" key="12">
    <source>
        <dbReference type="EMBL" id="KAL1516435.1"/>
    </source>
</evidence>
<keyword evidence="13" id="KW-1185">Reference proteome</keyword>
<dbReference type="PROSITE" id="PS50158">
    <property type="entry name" value="ZF_CCHC"/>
    <property type="match status" value="1"/>
</dbReference>
<feature type="region of interest" description="Disordered" evidence="10">
    <location>
        <begin position="360"/>
        <end position="452"/>
    </location>
</feature>
<keyword evidence="4 9" id="KW-0863">Zinc-finger</keyword>
<organism evidence="12 13">
    <name type="scientific">Hypothenemus hampei</name>
    <name type="common">Coffee berry borer</name>
    <dbReference type="NCBI Taxonomy" id="57062"/>
    <lineage>
        <taxon>Eukaryota</taxon>
        <taxon>Metazoa</taxon>
        <taxon>Ecdysozoa</taxon>
        <taxon>Arthropoda</taxon>
        <taxon>Hexapoda</taxon>
        <taxon>Insecta</taxon>
        <taxon>Pterygota</taxon>
        <taxon>Neoptera</taxon>
        <taxon>Endopterygota</taxon>
        <taxon>Coleoptera</taxon>
        <taxon>Polyphaga</taxon>
        <taxon>Cucujiformia</taxon>
        <taxon>Curculionidae</taxon>
        <taxon>Scolytinae</taxon>
        <taxon>Hypothenemus</taxon>
    </lineage>
</organism>
<keyword evidence="3" id="KW-0677">Repeat</keyword>
<dbReference type="AlphaFoldDB" id="A0ABD1FAY1"/>
<protein>
    <recommendedName>
        <fullName evidence="7">Zinc finger CCHC domain-containing protein 7</fullName>
    </recommendedName>
    <alternativeName>
        <fullName evidence="8">TRAMP-like complex RNA-binding factor ZCCHC7</fullName>
    </alternativeName>
</protein>
<keyword evidence="5" id="KW-0862">Zinc</keyword>
<evidence type="ECO:0000256" key="1">
    <source>
        <dbReference type="ARBA" id="ARBA00004123"/>
    </source>
</evidence>
<evidence type="ECO:0000256" key="7">
    <source>
        <dbReference type="ARBA" id="ARBA00041190"/>
    </source>
</evidence>
<dbReference type="GO" id="GO:0005634">
    <property type="term" value="C:nucleus"/>
    <property type="evidence" value="ECO:0007669"/>
    <property type="project" value="UniProtKB-SubCell"/>
</dbReference>
<dbReference type="Gene3D" id="4.10.60.10">
    <property type="entry name" value="Zinc finger, CCHC-type"/>
    <property type="match status" value="2"/>
</dbReference>
<dbReference type="PANTHER" id="PTHR46543">
    <property type="entry name" value="ZINC FINGER CCHC DOMAIN-CONTAINING PROTEIN 7"/>
    <property type="match status" value="1"/>
</dbReference>
<evidence type="ECO:0000256" key="4">
    <source>
        <dbReference type="ARBA" id="ARBA00022771"/>
    </source>
</evidence>
<sequence>MEENLDEEALIYAHIYYTNSNCNNDIPATSEAVNTSIAKIDTVKDEAQSQEISSQTSNIPTKEQHRKENIRERTNSRNRKRGVYNVQKCQRLFETTVEDQLPILGLKLVNQLRQHKDFWNPRYSKKLTKFKKGLVSQMAFNKSLRQMTKNKKLVMKRKRMKIEFQSQIVNVSDDSDIEFIAVDPPMLIKKTQEIESTLQAHNTNNANVDDDDDDDDDEAVIYVEPPPVPIVTVEDIESEPEDIPANNETIKKVDDIEESSNDFLIPNTSSSSAIQFNFSLHGSEFQDNEFVRPANPINDTYDTESSTSTTELNKDLNMIKAIVFNEEDFPKEDVFDENNLEKFGEMISFSRDTVITSQIQDKEISKPIDNNCADAGRQSRKSISESSSESDYDTVGTTHQDLPDLSYMAPEKSVNLEGECSKKRKYSGNENTSDKDAEQKKKKKKMETKSKNKAVNIEQRVLETKHDIKSSKNQNEGMQMPKQLFENEFQEGQYEGDEIVVVEKAVPIYTVESSNSENEDILVCENLAEELQLVNIKSGPGSDCSGGNFNPNEIINKMSNDPSKWEILPEDKWKILPEDKWKRKRRRCRNCGSNKHLARDCPSNKRSAIQRCSLCGYEGHSDMRCPNKICLTCANQDKHSRYTCEKCIHNVRSTCNLCKLEGHHEDSCPDLWRRYHLTTKEGPLVQPDETFNLPANKRWCCRCGKNNHFEFQCYSNYTESHYPASSPFIFNYTDVYNPNKSNDLREILTQKRSNRNQILTSSTKGTGTEEGRPLAFSHNNVSQWISKDSTNYIQNPPLPNTVANYSLSSLHSNDNVATYSSFSSFSENLETSSLVQQSGPRSDFNRCGNVSSDIMRIFRRGKMYELRRLISENLSKLQNIARTTEIYKEKWFVIKCLKAANKVQDVQKEIEDLFRDINMFLFGCCKVAEGGEQLEVLHQFCSWNTNTVKREMRVKLLEAFAYIFGGEHPNFNYGILDS</sequence>
<proteinExistence type="predicted"/>
<accession>A0ABD1FAY1</accession>
<feature type="compositionally biased region" description="Basic and acidic residues" evidence="10">
    <location>
        <begin position="62"/>
        <end position="75"/>
    </location>
</feature>
<keyword evidence="2" id="KW-0479">Metal-binding</keyword>
<feature type="region of interest" description="Disordered" evidence="10">
    <location>
        <begin position="751"/>
        <end position="774"/>
    </location>
</feature>
<evidence type="ECO:0000313" key="13">
    <source>
        <dbReference type="Proteomes" id="UP001566132"/>
    </source>
</evidence>
<evidence type="ECO:0000256" key="2">
    <source>
        <dbReference type="ARBA" id="ARBA00022723"/>
    </source>
</evidence>
<comment type="caution">
    <text evidence="12">The sequence shown here is derived from an EMBL/GenBank/DDBJ whole genome shotgun (WGS) entry which is preliminary data.</text>
</comment>
<gene>
    <name evidence="12" type="ORF">ABEB36_000353</name>
</gene>
<dbReference type="SMART" id="SM00343">
    <property type="entry name" value="ZnF_C2HC"/>
    <property type="match status" value="4"/>
</dbReference>
<feature type="domain" description="CCHC-type" evidence="11">
    <location>
        <begin position="586"/>
        <end position="603"/>
    </location>
</feature>
<keyword evidence="6" id="KW-0539">Nucleus</keyword>
<evidence type="ECO:0000256" key="3">
    <source>
        <dbReference type="ARBA" id="ARBA00022737"/>
    </source>
</evidence>
<evidence type="ECO:0000259" key="11">
    <source>
        <dbReference type="PROSITE" id="PS50158"/>
    </source>
</evidence>
<evidence type="ECO:0000256" key="6">
    <source>
        <dbReference type="ARBA" id="ARBA00023242"/>
    </source>
</evidence>
<dbReference type="SUPFAM" id="SSF57756">
    <property type="entry name" value="Retrovirus zinc finger-like domains"/>
    <property type="match status" value="1"/>
</dbReference>
<reference evidence="12 13" key="1">
    <citation type="submission" date="2024-05" db="EMBL/GenBank/DDBJ databases">
        <title>Genetic variation in Jamaican populations of the coffee berry borer (Hypothenemus hampei).</title>
        <authorList>
            <person name="Errbii M."/>
            <person name="Myrie A."/>
        </authorList>
    </citation>
    <scope>NUCLEOTIDE SEQUENCE [LARGE SCALE GENOMIC DNA]</scope>
    <source>
        <strain evidence="12">JA-Hopewell-2020-01-JO</strain>
        <tissue evidence="12">Whole body</tissue>
    </source>
</reference>
<dbReference type="InterPro" id="IPR051644">
    <property type="entry name" value="TRAMP_AT-DNA-binding"/>
</dbReference>
<comment type="subcellular location">
    <subcellularLocation>
        <location evidence="1">Nucleus</location>
    </subcellularLocation>
</comment>
<dbReference type="InterPro" id="IPR036875">
    <property type="entry name" value="Znf_CCHC_sf"/>
</dbReference>
<feature type="region of interest" description="Disordered" evidence="10">
    <location>
        <begin position="44"/>
        <end position="78"/>
    </location>
</feature>
<evidence type="ECO:0000256" key="5">
    <source>
        <dbReference type="ARBA" id="ARBA00022833"/>
    </source>
</evidence>
<dbReference type="InterPro" id="IPR001878">
    <property type="entry name" value="Znf_CCHC"/>
</dbReference>
<dbReference type="PANTHER" id="PTHR46543:SF1">
    <property type="entry name" value="ZINC FINGER CCHC DOMAIN-CONTAINING PROTEIN 7"/>
    <property type="match status" value="1"/>
</dbReference>
<name>A0ABD1FAY1_HYPHA</name>
<evidence type="ECO:0000256" key="10">
    <source>
        <dbReference type="SAM" id="MobiDB-lite"/>
    </source>
</evidence>
<evidence type="ECO:0000256" key="8">
    <source>
        <dbReference type="ARBA" id="ARBA00043023"/>
    </source>
</evidence>